<dbReference type="VEuPathDB" id="FungiDB:H310_12346"/>
<dbReference type="RefSeq" id="XP_008877591.1">
    <property type="nucleotide sequence ID" value="XM_008879369.1"/>
</dbReference>
<protein>
    <recommendedName>
        <fullName evidence="2">Transposase Tc1-like domain-containing protein</fullName>
    </recommendedName>
</protein>
<dbReference type="GO" id="GO:0003676">
    <property type="term" value="F:nucleic acid binding"/>
    <property type="evidence" value="ECO:0007669"/>
    <property type="project" value="InterPro"/>
</dbReference>
<dbReference type="Gene3D" id="3.30.420.10">
    <property type="entry name" value="Ribonuclease H-like superfamily/Ribonuclease H"/>
    <property type="match status" value="1"/>
</dbReference>
<sequence>MIQAVPEQDRSTFRDMVNAAGISKSILARHFKTGTIERRSSRLKPLLTKDNRLERLAFCGAHVKMNLEAPTHLNPCLTSSVGEDAPDKKKTYVVPGQDPARRVCKTKRFVPKVMFLAAVARPRPEEGFDGKIGTMVTTLVNVDGATYRDFVLHQVVPAIKSRFPSKTKRVFLQHDNATPHATIDDGVLAEVSTDGWVFMVRRQPPNSPDFNVLDLGFLASIQALQYKTFSRSVDDVISSTLCAFEALRVETLGNVFLTLQAIMRQILEHDGNNDFKIPHMKKDTLRRCGSLMANFTCPVSLLLRANSVLQQSNP</sequence>
<reference evidence="1" key="1">
    <citation type="submission" date="2013-12" db="EMBL/GenBank/DDBJ databases">
        <title>The Genome Sequence of Aphanomyces invadans NJM9701.</title>
        <authorList>
            <consortium name="The Broad Institute Genomics Platform"/>
            <person name="Russ C."/>
            <person name="Tyler B."/>
            <person name="van West P."/>
            <person name="Dieguez-Uribeondo J."/>
            <person name="Young S.K."/>
            <person name="Zeng Q."/>
            <person name="Gargeya S."/>
            <person name="Fitzgerald M."/>
            <person name="Abouelleil A."/>
            <person name="Alvarado L."/>
            <person name="Chapman S.B."/>
            <person name="Gainer-Dewar J."/>
            <person name="Goldberg J."/>
            <person name="Griggs A."/>
            <person name="Gujja S."/>
            <person name="Hansen M."/>
            <person name="Howarth C."/>
            <person name="Imamovic A."/>
            <person name="Ireland A."/>
            <person name="Larimer J."/>
            <person name="McCowan C."/>
            <person name="Murphy C."/>
            <person name="Pearson M."/>
            <person name="Poon T.W."/>
            <person name="Priest M."/>
            <person name="Roberts A."/>
            <person name="Saif S."/>
            <person name="Shea T."/>
            <person name="Sykes S."/>
            <person name="Wortman J."/>
            <person name="Nusbaum C."/>
            <person name="Birren B."/>
        </authorList>
    </citation>
    <scope>NUCLEOTIDE SEQUENCE [LARGE SCALE GENOMIC DNA]</scope>
    <source>
        <strain evidence="1">NJM9701</strain>
    </source>
</reference>
<name>A0A024TKA7_9STRA</name>
<dbReference type="GeneID" id="20089396"/>
<dbReference type="EMBL" id="KI913989">
    <property type="protein sequence ID" value="ETV93782.1"/>
    <property type="molecule type" value="Genomic_DNA"/>
</dbReference>
<gene>
    <name evidence="1" type="ORF">H310_12346</name>
</gene>
<dbReference type="PANTHER" id="PTHR47169">
    <property type="entry name" value="OS01G0541250 PROTEIN"/>
    <property type="match status" value="1"/>
</dbReference>
<accession>A0A024TKA7</accession>
<proteinExistence type="predicted"/>
<dbReference type="InterPro" id="IPR036397">
    <property type="entry name" value="RNaseH_sf"/>
</dbReference>
<dbReference type="PANTHER" id="PTHR47169:SF2">
    <property type="entry name" value="OS01G0541250 PROTEIN"/>
    <property type="match status" value="1"/>
</dbReference>
<dbReference type="OrthoDB" id="77096at2759"/>
<evidence type="ECO:0000313" key="1">
    <source>
        <dbReference type="EMBL" id="ETV93782.1"/>
    </source>
</evidence>
<dbReference type="AlphaFoldDB" id="A0A024TKA7"/>
<evidence type="ECO:0008006" key="2">
    <source>
        <dbReference type="Google" id="ProtNLM"/>
    </source>
</evidence>
<organism evidence="1">
    <name type="scientific">Aphanomyces invadans</name>
    <dbReference type="NCBI Taxonomy" id="157072"/>
    <lineage>
        <taxon>Eukaryota</taxon>
        <taxon>Sar</taxon>
        <taxon>Stramenopiles</taxon>
        <taxon>Oomycota</taxon>
        <taxon>Saprolegniomycetes</taxon>
        <taxon>Saprolegniales</taxon>
        <taxon>Verrucalvaceae</taxon>
        <taxon>Aphanomyces</taxon>
    </lineage>
</organism>